<evidence type="ECO:0000313" key="2">
    <source>
        <dbReference type="EMBL" id="KAK8091055.1"/>
    </source>
</evidence>
<dbReference type="RefSeq" id="XP_066722601.1">
    <property type="nucleotide sequence ID" value="XM_066851969.1"/>
</dbReference>
<evidence type="ECO:0000259" key="1">
    <source>
        <dbReference type="Pfam" id="PF20150"/>
    </source>
</evidence>
<name>A0ABR1X6K5_9PEZI</name>
<protein>
    <recommendedName>
        <fullName evidence="1">2EXR domain-containing protein</fullName>
    </recommendedName>
</protein>
<evidence type="ECO:0000313" key="3">
    <source>
        <dbReference type="Proteomes" id="UP001480595"/>
    </source>
</evidence>
<dbReference type="Proteomes" id="UP001480595">
    <property type="component" value="Unassembled WGS sequence"/>
</dbReference>
<dbReference type="PANTHER" id="PTHR35910:SF1">
    <property type="entry name" value="2EXR DOMAIN-CONTAINING PROTEIN"/>
    <property type="match status" value="1"/>
</dbReference>
<feature type="domain" description="2EXR" evidence="1">
    <location>
        <begin position="4"/>
        <end position="136"/>
    </location>
</feature>
<sequence length="291" mass="32721">MSEFHQFVLLPPEIRCKIWRYTLPHRVVDVRLKPNIDVRNWVPPGDWWLHYVLDHDDNDDSEQPSSSFSSSCLPSVLLTCYEAYRELARYYRPIPLDQALIKRSLGGDDAWERDSIPAEDYSAARLTRFHRDHDVLRWSQTSRWGPSAQSPANPLFLAASLAVRRLVVEYAPAVAAQLEVLALAVLDVGQPLKRLDLVATSPSDGRRVRFRLGETPPRGREVARLTAAARSVVAEIVALTGGGKVALFPWFDRDGDSNDGRRLDNNNDNTESLNPVALKAVESQFPAAFPL</sequence>
<dbReference type="GeneID" id="92085032"/>
<dbReference type="Pfam" id="PF20150">
    <property type="entry name" value="2EXR"/>
    <property type="match status" value="1"/>
</dbReference>
<gene>
    <name evidence="2" type="ORF">PG994_000560</name>
</gene>
<organism evidence="2 3">
    <name type="scientific">Apiospora phragmitis</name>
    <dbReference type="NCBI Taxonomy" id="2905665"/>
    <lineage>
        <taxon>Eukaryota</taxon>
        <taxon>Fungi</taxon>
        <taxon>Dikarya</taxon>
        <taxon>Ascomycota</taxon>
        <taxon>Pezizomycotina</taxon>
        <taxon>Sordariomycetes</taxon>
        <taxon>Xylariomycetidae</taxon>
        <taxon>Amphisphaeriales</taxon>
        <taxon>Apiosporaceae</taxon>
        <taxon>Apiospora</taxon>
    </lineage>
</organism>
<dbReference type="PANTHER" id="PTHR35910">
    <property type="entry name" value="2EXR DOMAIN-CONTAINING PROTEIN"/>
    <property type="match status" value="1"/>
</dbReference>
<dbReference type="EMBL" id="JAQQWL010000001">
    <property type="protein sequence ID" value="KAK8091055.1"/>
    <property type="molecule type" value="Genomic_DNA"/>
</dbReference>
<comment type="caution">
    <text evidence="2">The sequence shown here is derived from an EMBL/GenBank/DDBJ whole genome shotgun (WGS) entry which is preliminary data.</text>
</comment>
<accession>A0ABR1X6K5</accession>
<dbReference type="InterPro" id="IPR045518">
    <property type="entry name" value="2EXR"/>
</dbReference>
<keyword evidence="3" id="KW-1185">Reference proteome</keyword>
<reference evidence="2 3" key="1">
    <citation type="submission" date="2023-01" db="EMBL/GenBank/DDBJ databases">
        <title>Analysis of 21 Apiospora genomes using comparative genomics revels a genus with tremendous synthesis potential of carbohydrate active enzymes and secondary metabolites.</title>
        <authorList>
            <person name="Sorensen T."/>
        </authorList>
    </citation>
    <scope>NUCLEOTIDE SEQUENCE [LARGE SCALE GENOMIC DNA]</scope>
    <source>
        <strain evidence="2 3">CBS 135458</strain>
    </source>
</reference>
<proteinExistence type="predicted"/>